<proteinExistence type="inferred from homology"/>
<feature type="transmembrane region" description="Helical" evidence="16">
    <location>
        <begin position="1171"/>
        <end position="1194"/>
    </location>
</feature>
<protein>
    <recommendedName>
        <fullName evidence="4">Dol-P-Man:Man(5)GlcNAc(2)-PP-Dol alpha-1,3-mannosyltransferase</fullName>
        <ecNumber evidence="3">2.4.1.258</ecNumber>
    </recommendedName>
    <alternativeName>
        <fullName evidence="12">Dol-P-Man-dependent alpha(1-3)-mannosyltransferase</fullName>
    </alternativeName>
    <alternativeName>
        <fullName evidence="11">Dolichyl-P-Man:Man(5)GlcNAc(2)-PP-dolichyl mannosyltransferase</fullName>
    </alternativeName>
</protein>
<dbReference type="Gene3D" id="3.40.630.10">
    <property type="entry name" value="Zn peptidases"/>
    <property type="match status" value="1"/>
</dbReference>
<keyword evidence="10 16" id="KW-0472">Membrane</keyword>
<evidence type="ECO:0000256" key="10">
    <source>
        <dbReference type="ARBA" id="ARBA00023136"/>
    </source>
</evidence>
<feature type="transmembrane region" description="Helical" evidence="16">
    <location>
        <begin position="514"/>
        <end position="540"/>
    </location>
</feature>
<evidence type="ECO:0000256" key="5">
    <source>
        <dbReference type="ARBA" id="ARBA00022676"/>
    </source>
</evidence>
<feature type="transmembrane region" description="Helical" evidence="16">
    <location>
        <begin position="245"/>
        <end position="264"/>
    </location>
</feature>
<keyword evidence="6 17" id="KW-0808">Transferase</keyword>
<gene>
    <name evidence="17" type="ORF">PANT_24c00035</name>
</gene>
<dbReference type="PANTHER" id="PTHR12646">
    <property type="entry name" value="NOT56 - RELATED"/>
    <property type="match status" value="1"/>
</dbReference>
<feature type="transmembrane region" description="Helical" evidence="16">
    <location>
        <begin position="1044"/>
        <end position="1063"/>
    </location>
</feature>
<dbReference type="Pfam" id="PF05208">
    <property type="entry name" value="ALG3"/>
    <property type="match status" value="1"/>
</dbReference>
<dbReference type="PANTHER" id="PTHR12646:SF0">
    <property type="entry name" value="DOL-P-MAN:MAN(5)GLCNAC(2)-PP-DOL ALPHA-1,3-MANNOSYLTRANSFERASE"/>
    <property type="match status" value="1"/>
</dbReference>
<evidence type="ECO:0000313" key="17">
    <source>
        <dbReference type="EMBL" id="GAC77076.1"/>
    </source>
</evidence>
<keyword evidence="5 17" id="KW-0328">Glycosyltransferase</keyword>
<evidence type="ECO:0000256" key="13">
    <source>
        <dbReference type="ARBA" id="ARBA00044743"/>
    </source>
</evidence>
<dbReference type="AlphaFoldDB" id="M9LSR1"/>
<dbReference type="GO" id="GO:0052925">
    <property type="term" value="F:dol-P-Man:Man(5)GlcNAc(2)-PP-Dol alpha-1,3-mannosyltransferase activity"/>
    <property type="evidence" value="ECO:0007669"/>
    <property type="project" value="UniProtKB-EC"/>
</dbReference>
<dbReference type="EMBL" id="DF196790">
    <property type="protein sequence ID" value="GAC77076.1"/>
    <property type="molecule type" value="Genomic_DNA"/>
</dbReference>
<feature type="transmembrane region" description="Helical" evidence="16">
    <location>
        <begin position="178"/>
        <end position="199"/>
    </location>
</feature>
<keyword evidence="8" id="KW-0256">Endoplasmic reticulum</keyword>
<evidence type="ECO:0000256" key="1">
    <source>
        <dbReference type="ARBA" id="ARBA00004477"/>
    </source>
</evidence>
<keyword evidence="9 16" id="KW-1133">Transmembrane helix</keyword>
<feature type="transmembrane region" description="Helical" evidence="16">
    <location>
        <begin position="418"/>
        <end position="438"/>
    </location>
</feature>
<feature type="transmembrane region" description="Helical" evidence="16">
    <location>
        <begin position="344"/>
        <end position="365"/>
    </location>
</feature>
<feature type="transmembrane region" description="Helical" evidence="16">
    <location>
        <begin position="211"/>
        <end position="239"/>
    </location>
</feature>
<evidence type="ECO:0000256" key="15">
    <source>
        <dbReference type="ARBA" id="ARBA00093457"/>
    </source>
</evidence>
<feature type="transmembrane region" description="Helical" evidence="16">
    <location>
        <begin position="1129"/>
        <end position="1151"/>
    </location>
</feature>
<evidence type="ECO:0000256" key="12">
    <source>
        <dbReference type="ARBA" id="ARBA00030368"/>
    </source>
</evidence>
<evidence type="ECO:0000256" key="2">
    <source>
        <dbReference type="ARBA" id="ARBA00004922"/>
    </source>
</evidence>
<organism evidence="17 18">
    <name type="scientific">Pseudozyma antarctica (strain T-34)</name>
    <name type="common">Yeast</name>
    <name type="synonym">Candida antarctica</name>
    <dbReference type="NCBI Taxonomy" id="1151754"/>
    <lineage>
        <taxon>Eukaryota</taxon>
        <taxon>Fungi</taxon>
        <taxon>Dikarya</taxon>
        <taxon>Basidiomycota</taxon>
        <taxon>Ustilaginomycotina</taxon>
        <taxon>Ustilaginomycetes</taxon>
        <taxon>Ustilaginales</taxon>
        <taxon>Ustilaginaceae</taxon>
        <taxon>Moesziomyces</taxon>
    </lineage>
</organism>
<dbReference type="Proteomes" id="UP000011976">
    <property type="component" value="Unassembled WGS sequence"/>
</dbReference>
<dbReference type="InterPro" id="IPR007246">
    <property type="entry name" value="Gaa1"/>
</dbReference>
<dbReference type="InterPro" id="IPR007873">
    <property type="entry name" value="Glycosyltransferase_ALG3"/>
</dbReference>
<keyword evidence="7 16" id="KW-0812">Transmembrane</keyword>
<accession>M9LSR1</accession>
<feature type="transmembrane region" description="Helical" evidence="16">
    <location>
        <begin position="305"/>
        <end position="324"/>
    </location>
</feature>
<evidence type="ECO:0000256" key="11">
    <source>
        <dbReference type="ARBA" id="ARBA00030065"/>
    </source>
</evidence>
<comment type="function">
    <text evidence="13">Dol-P-Man:Man(5)GlcNAc(2)-PP-Dol alpha-1,3-mannosyltransferase that operates in the biosynthetic pathway of dolichol-linked oligosaccharides, the glycan precursors employed in protein asparagine (N)-glycosylation. The assembly of dolichol-linked oligosaccharides begins on the cytosolic side of the endoplasmic reticulum membrane and finishes in its lumen. The sequential addition of sugars to dolichol pyrophosphate produces dolichol-linked oligosaccharides containing fourteen sugars, including two GlcNAcs, nine mannoses and three glucoses. Once assembled, the oligosaccharide is transferred from the lipid to nascent proteins by oligosaccharyltransferases. In the lumen of the endoplasmic reticulum, adds the first dolichyl beta-D-mannosyl phosphate derived mannose in an alpha-1,3 linkage to Man(5)GlcNAc(2)-PP-dolichol to produce Man(6)GlcNAc(2)-PP-dolichol.</text>
</comment>
<evidence type="ECO:0000256" key="16">
    <source>
        <dbReference type="SAM" id="Phobius"/>
    </source>
</evidence>
<dbReference type="EC" id="2.4.1.258" evidence="3"/>
<comment type="catalytic activity">
    <reaction evidence="14">
        <text>an alpha-D-Man-(1-&gt;2)-alpha-D-Man-(1-&gt;2)-alpha-D-Man-(1-&gt;3)-[alpha-D-Man-(1-&gt;6)]-beta-D-Man-(1-&gt;4)-beta-D-GlcNAc-(1-&gt;4)-alpha-D-GlcNAc-diphospho-di-trans,poly-cis-dolichol + a di-trans,poly-cis-dolichyl beta-D-mannosyl phosphate = an alpha-D-Man-(1-&gt;2)-alpha-D-Man-(1-&gt;2)-alpha-D-Man-(1-&gt;3)-[alpha-D-Man-(1-&gt;3)-alpha-D-Man-(1-&gt;6)]-beta-D-Man-(1-&gt;4)-beta-D-GlcNAc-(1-&gt;4)-alpha-D-GlcNAc-diphospho-di-trans,poly-cis-dolichol + a di-trans,poly-cis-dolichyl phosphate + H(+)</text>
        <dbReference type="Rhea" id="RHEA:29527"/>
        <dbReference type="Rhea" id="RHEA-COMP:19498"/>
        <dbReference type="Rhea" id="RHEA-COMP:19501"/>
        <dbReference type="Rhea" id="RHEA-COMP:19516"/>
        <dbReference type="Rhea" id="RHEA-COMP:19517"/>
        <dbReference type="ChEBI" id="CHEBI:15378"/>
        <dbReference type="ChEBI" id="CHEBI:57683"/>
        <dbReference type="ChEBI" id="CHEBI:58211"/>
        <dbReference type="ChEBI" id="CHEBI:132515"/>
        <dbReference type="ChEBI" id="CHEBI:132516"/>
        <dbReference type="EC" id="2.4.1.258"/>
    </reaction>
    <physiologicalReaction direction="left-to-right" evidence="14">
        <dbReference type="Rhea" id="RHEA:29528"/>
    </physiologicalReaction>
</comment>
<feature type="transmembrane region" description="Helical" evidence="16">
    <location>
        <begin position="1099"/>
        <end position="1117"/>
    </location>
</feature>
<dbReference type="UniPathway" id="UPA00378"/>
<dbReference type="OrthoDB" id="20028at2759"/>
<evidence type="ECO:0000256" key="9">
    <source>
        <dbReference type="ARBA" id="ARBA00022989"/>
    </source>
</evidence>
<comment type="subcellular location">
    <subcellularLocation>
        <location evidence="1">Endoplasmic reticulum membrane</location>
        <topology evidence="1">Multi-pass membrane protein</topology>
    </subcellularLocation>
</comment>
<feature type="transmembrane region" description="Helical" evidence="16">
    <location>
        <begin position="142"/>
        <end position="158"/>
    </location>
</feature>
<evidence type="ECO:0000256" key="6">
    <source>
        <dbReference type="ARBA" id="ARBA00022679"/>
    </source>
</evidence>
<evidence type="ECO:0000256" key="7">
    <source>
        <dbReference type="ARBA" id="ARBA00022692"/>
    </source>
</evidence>
<evidence type="ECO:0000256" key="14">
    <source>
        <dbReference type="ARBA" id="ARBA00049506"/>
    </source>
</evidence>
<evidence type="ECO:0000313" key="18">
    <source>
        <dbReference type="Proteomes" id="UP000011976"/>
    </source>
</evidence>
<sequence length="1196" mass="131431">MQRRANAKPMQSQHFFLYDCHLPSSARTALLAFPPMQRSAALAWLRRVCLDDHGYNYALPALAIASAVLSQAVVRRISFTEIDFQTYIAQASLFLKGERTYTNIDPLGGSGPCVYPAAHIYIYAFFHWLTDGGQNILPAQNVFAALFTINVLVVAWLYRNAGMPPIALLPLILSKRIASIFLLRMFNDPIAILFVYLSLLAIIKARWSLSALLFSVGLGVKMNVLLFLPGIAASCFAYTGFNGTVSYVSIVAAVQAIISLPFTLHDPHAYLVRAFDFSRAFLHVWTVNWRFVPEMTFLSSTFAKGLLALHLVLLALFAICRWTPISSEGPAWIFQNLFKRTTTLSPSAKIAILGSAFASNLIGVLCSRSLHYQFYSWYFHQLPFLLWFSKLPLVVKLALPVALEWCWNVFPSTDSSSLVLLACHVLLVLACFTLPAFADSYALAQRALRLEENEVDLLLSSDVSHEHAAATDSQSDDEEDDALDRIAQARLAREAREEKIRAAFRRRIQTRRKLSALLGRICLILRSLLILLALALLFVIPHPRSPVSKGTYVDENALQPGQARVYWDYFDVTYADMLSEKVAFLASESTEARADFVWSELQSYGLDVQQQKYQYRSGAGEDSQSGTNVYARSATPRIDGREAVVITASWQSRWKGQDDPFAHVNATGASSGARINERGIASVLALARYLSTQAHLSKDLIFVISDGHLEGINAWSSAYFGDVAAGLEVEPVVLGGSQVWNAISIDYPADSFSSLVVQYEGFDGQLPNMDAINTIVRIADSVAGSIPIDLEQSKTTSLLKQPAQRLAQRLGISLRADVEYELDSYEHGVRAALRQFGHGVAGHASGPHGFFQRHHVDAITIYAVPATGPYGFFHMGRLVESFVRSMSNLIERLHHSQFFYLLLSPRRFVPIGIAILVPLFLSISLTISGFASWLEQEAKSKKLRHDVLETLKDAQQDAGDVQPEAPTMSWYRQKLVEKSLARGLDAEIVADADSTAASLVESMRPCAATLACIGSTVVVGMGMLHHCASLADSITSPDAGKTNIPVAALVGSTLVQAAEAIYFRSQCSSPRRRRIGSLLIAFAYLQAGMLVAVLSVLNFALATVLALLAYPALAAASSARFPQNPLSAMARYVVIALFSPATWAVLLQIFSTHMGAAVVRSLMTHYTLFQAATVPVFCMAYLPIVLQAQLGLLLTT</sequence>
<evidence type="ECO:0000256" key="4">
    <source>
        <dbReference type="ARBA" id="ARBA00015561"/>
    </source>
</evidence>
<dbReference type="GO" id="GO:0042765">
    <property type="term" value="C:GPI-anchor transamidase complex"/>
    <property type="evidence" value="ECO:0007669"/>
    <property type="project" value="InterPro"/>
</dbReference>
<feature type="transmembrane region" description="Helical" evidence="16">
    <location>
        <begin position="908"/>
        <end position="934"/>
    </location>
</feature>
<feature type="transmembrane region" description="Helical" evidence="16">
    <location>
        <begin position="1006"/>
        <end position="1024"/>
    </location>
</feature>
<name>M9LSR1_PSEA3</name>
<comment type="similarity">
    <text evidence="15">Belongs to the glycosyltransferase ALG3 family.</text>
</comment>
<dbReference type="STRING" id="1151754.M9LSR1"/>
<dbReference type="Pfam" id="PF04114">
    <property type="entry name" value="Gaa1"/>
    <property type="match status" value="1"/>
</dbReference>
<comment type="pathway">
    <text evidence="2">Protein modification; protein glycosylation.</text>
</comment>
<evidence type="ECO:0000256" key="8">
    <source>
        <dbReference type="ARBA" id="ARBA00022824"/>
    </source>
</evidence>
<evidence type="ECO:0000256" key="3">
    <source>
        <dbReference type="ARBA" id="ARBA00011964"/>
    </source>
</evidence>
<feature type="transmembrane region" description="Helical" evidence="16">
    <location>
        <begin position="1075"/>
        <end position="1093"/>
    </location>
</feature>
<dbReference type="SUPFAM" id="SSF53187">
    <property type="entry name" value="Zn-dependent exopeptidases"/>
    <property type="match status" value="1"/>
</dbReference>
<reference evidence="18" key="1">
    <citation type="journal article" date="2013" name="Genome Announc.">
        <title>Genome sequence of the basidiomycetous yeast Pseudozyma antarctica T-34, a producer of the glycolipid biosurfactants mannosylerythritol lipids.</title>
        <authorList>
            <person name="Morita T."/>
            <person name="Koike H."/>
            <person name="Koyama Y."/>
            <person name="Hagiwara H."/>
            <person name="Ito E."/>
            <person name="Fukuoka T."/>
            <person name="Imura T."/>
            <person name="Machida M."/>
            <person name="Kitamoto D."/>
        </authorList>
    </citation>
    <scope>NUCLEOTIDE SEQUENCE [LARGE SCALE GENOMIC DNA]</scope>
    <source>
        <strain evidence="18">T-34</strain>
    </source>
</reference>